<dbReference type="FunFam" id="3.40.50.720:FF:000084">
    <property type="entry name" value="Short-chain dehydrogenase reductase"/>
    <property type="match status" value="1"/>
</dbReference>
<evidence type="ECO:0000313" key="2">
    <source>
        <dbReference type="EMBL" id="CDR33232.1"/>
    </source>
</evidence>
<dbReference type="PANTHER" id="PTHR42879:SF2">
    <property type="entry name" value="3-OXOACYL-[ACYL-CARRIER-PROTEIN] REDUCTASE FABG"/>
    <property type="match status" value="1"/>
</dbReference>
<dbReference type="CDD" id="cd05233">
    <property type="entry name" value="SDR_c"/>
    <property type="match status" value="1"/>
</dbReference>
<gene>
    <name evidence="2" type="ORF">CSEC_0395</name>
</gene>
<dbReference type="PRINTS" id="PR00081">
    <property type="entry name" value="GDHRDH"/>
</dbReference>
<dbReference type="SUPFAM" id="SSF51735">
    <property type="entry name" value="NAD(P)-binding Rossmann-fold domains"/>
    <property type="match status" value="1"/>
</dbReference>
<dbReference type="Pfam" id="PF00106">
    <property type="entry name" value="adh_short"/>
    <property type="match status" value="1"/>
</dbReference>
<dbReference type="InterPro" id="IPR050259">
    <property type="entry name" value="SDR"/>
</dbReference>
<reference evidence="2" key="2">
    <citation type="submission" date="2014-09" db="EMBL/GenBank/DDBJ databases">
        <title>Criblamydia sequanensis harbors a mega-plasmid encoding arsenite resistance.</title>
        <authorList>
            <person name="Bertelli C."/>
            <person name="Goesmann A."/>
            <person name="Greub G."/>
        </authorList>
    </citation>
    <scope>NUCLEOTIDE SEQUENCE [LARGE SCALE GENOMIC DNA]</scope>
    <source>
        <strain evidence="2">CRIB-18</strain>
    </source>
</reference>
<proteinExistence type="inferred from homology"/>
<sequence>MDLKIKDKVALVTGSSNGIGFAIAKELAKEGAVVFVNGRNADRVNDAINLILTENPKAKLKPLIADLSDLKEIDKTFQKIPSVDILVNNLGIYEIVPFDEITDEKWQHLFEVNVLSGIRLSRHYLKPMLEQNSGRIVFISSESGIMIPSEMIHYGFTKTSQLALAQGLAQLTKGTKVTVNSVLPGPTWTEGVEKFIAEGAKKKGLTSKQMEDDFFKTMRPSSLLQRFIKPEEIASLVAYVCSPLSAATNGAALRAEGGLIRSVI</sequence>
<dbReference type="OrthoDB" id="9803333at2"/>
<comment type="similarity">
    <text evidence="1">Belongs to the short-chain dehydrogenases/reductases (SDR) family.</text>
</comment>
<dbReference type="EMBL" id="CCEJ010000003">
    <property type="protein sequence ID" value="CDR33232.1"/>
    <property type="molecule type" value="Genomic_DNA"/>
</dbReference>
<keyword evidence="3" id="KW-1185">Reference proteome</keyword>
<dbReference type="STRING" id="1437425.CSEC_0395"/>
<dbReference type="InterPro" id="IPR002347">
    <property type="entry name" value="SDR_fam"/>
</dbReference>
<reference evidence="2" key="1">
    <citation type="submission" date="2013-12" db="EMBL/GenBank/DDBJ databases">
        <authorList>
            <person name="Linke B."/>
        </authorList>
    </citation>
    <scope>NUCLEOTIDE SEQUENCE [LARGE SCALE GENOMIC DNA]</scope>
    <source>
        <strain evidence="2">CRIB-18</strain>
    </source>
</reference>
<dbReference type="InterPro" id="IPR036291">
    <property type="entry name" value="NAD(P)-bd_dom_sf"/>
</dbReference>
<dbReference type="RefSeq" id="WP_041016761.1">
    <property type="nucleotide sequence ID" value="NZ_CCEJ010000003.1"/>
</dbReference>
<dbReference type="AlphaFoldDB" id="A0A090CY30"/>
<dbReference type="eggNOG" id="COG1028">
    <property type="taxonomic scope" value="Bacteria"/>
</dbReference>
<name>A0A090CY30_9BACT</name>
<dbReference type="Gene3D" id="3.40.50.720">
    <property type="entry name" value="NAD(P)-binding Rossmann-like Domain"/>
    <property type="match status" value="1"/>
</dbReference>
<evidence type="ECO:0000313" key="3">
    <source>
        <dbReference type="Proteomes" id="UP000031552"/>
    </source>
</evidence>
<accession>A0A090CY30</accession>
<dbReference type="PANTHER" id="PTHR42879">
    <property type="entry name" value="3-OXOACYL-(ACYL-CARRIER-PROTEIN) REDUCTASE"/>
    <property type="match status" value="1"/>
</dbReference>
<dbReference type="Proteomes" id="UP000031552">
    <property type="component" value="Unassembled WGS sequence"/>
</dbReference>
<protein>
    <submittedName>
        <fullName evidence="2">Short-chain dehydrogenase/reductase</fullName>
    </submittedName>
</protein>
<organism evidence="2 3">
    <name type="scientific">Candidatus Criblamydia sequanensis CRIB-18</name>
    <dbReference type="NCBI Taxonomy" id="1437425"/>
    <lineage>
        <taxon>Bacteria</taxon>
        <taxon>Pseudomonadati</taxon>
        <taxon>Chlamydiota</taxon>
        <taxon>Chlamydiia</taxon>
        <taxon>Parachlamydiales</taxon>
        <taxon>Candidatus Criblamydiaceae</taxon>
        <taxon>Candidatus Criblamydia</taxon>
    </lineage>
</organism>
<comment type="caution">
    <text evidence="2">The sequence shown here is derived from an EMBL/GenBank/DDBJ whole genome shotgun (WGS) entry which is preliminary data.</text>
</comment>
<evidence type="ECO:0000256" key="1">
    <source>
        <dbReference type="ARBA" id="ARBA00006484"/>
    </source>
</evidence>